<feature type="compositionally biased region" description="Basic and acidic residues" evidence="5">
    <location>
        <begin position="256"/>
        <end position="276"/>
    </location>
</feature>
<dbReference type="Gene3D" id="3.30.70.1660">
    <property type="match status" value="1"/>
</dbReference>
<dbReference type="PROSITE" id="PS00745">
    <property type="entry name" value="RF_PROK_I"/>
    <property type="match status" value="1"/>
</dbReference>
<evidence type="ECO:0000256" key="4">
    <source>
        <dbReference type="SAM" id="Coils"/>
    </source>
</evidence>
<name>A0A1G2QF05_9BACT</name>
<dbReference type="GO" id="GO:0003747">
    <property type="term" value="F:translation release factor activity"/>
    <property type="evidence" value="ECO:0007669"/>
    <property type="project" value="InterPro"/>
</dbReference>
<dbReference type="InterPro" id="IPR005139">
    <property type="entry name" value="PCRF"/>
</dbReference>
<keyword evidence="4" id="KW-0175">Coiled coil</keyword>
<dbReference type="Proteomes" id="UP000176222">
    <property type="component" value="Unassembled WGS sequence"/>
</dbReference>
<accession>A0A1G2QF05</accession>
<dbReference type="EMBL" id="MHTH01000005">
    <property type="protein sequence ID" value="OHA59180.1"/>
    <property type="molecule type" value="Genomic_DNA"/>
</dbReference>
<keyword evidence="3" id="KW-0648">Protein biosynthesis</keyword>
<dbReference type="Pfam" id="PF03462">
    <property type="entry name" value="PCRF"/>
    <property type="match status" value="1"/>
</dbReference>
<dbReference type="Gene3D" id="3.30.160.20">
    <property type="match status" value="1"/>
</dbReference>
<dbReference type="Gene3D" id="6.10.140.1950">
    <property type="match status" value="1"/>
</dbReference>
<dbReference type="SUPFAM" id="SSF75620">
    <property type="entry name" value="Release factor"/>
    <property type="match status" value="1"/>
</dbReference>
<dbReference type="STRING" id="1802436.A2370_03270"/>
<protein>
    <submittedName>
        <fullName evidence="7">Peptide chain release factor 1</fullName>
    </submittedName>
</protein>
<evidence type="ECO:0000313" key="8">
    <source>
        <dbReference type="Proteomes" id="UP000176222"/>
    </source>
</evidence>
<dbReference type="AlphaFoldDB" id="A0A1G2QF05"/>
<dbReference type="FunFam" id="3.30.160.20:FF:000004">
    <property type="entry name" value="Peptide chain release factor 1"/>
    <property type="match status" value="1"/>
</dbReference>
<feature type="region of interest" description="Disordered" evidence="5">
    <location>
        <begin position="256"/>
        <end position="278"/>
    </location>
</feature>
<evidence type="ECO:0000313" key="7">
    <source>
        <dbReference type="EMBL" id="OHA59180.1"/>
    </source>
</evidence>
<organism evidence="7 8">
    <name type="scientific">Candidatus Vogelbacteria bacterium RIFOXYB1_FULL_42_16</name>
    <dbReference type="NCBI Taxonomy" id="1802436"/>
    <lineage>
        <taxon>Bacteria</taxon>
        <taxon>Candidatus Vogeliibacteriota</taxon>
    </lineage>
</organism>
<feature type="domain" description="Prokaryotic-type class I peptide chain release factors" evidence="6">
    <location>
        <begin position="196"/>
        <end position="212"/>
    </location>
</feature>
<evidence type="ECO:0000256" key="1">
    <source>
        <dbReference type="ARBA" id="ARBA00010835"/>
    </source>
</evidence>
<dbReference type="InterPro" id="IPR045853">
    <property type="entry name" value="Pep_chain_release_fac_I_sf"/>
</dbReference>
<dbReference type="PANTHER" id="PTHR43804">
    <property type="entry name" value="LD18447P"/>
    <property type="match status" value="1"/>
</dbReference>
<evidence type="ECO:0000256" key="3">
    <source>
        <dbReference type="ARBA" id="ARBA00022917"/>
    </source>
</evidence>
<dbReference type="SMART" id="SM00937">
    <property type="entry name" value="PCRF"/>
    <property type="match status" value="1"/>
</dbReference>
<dbReference type="GO" id="GO:0005737">
    <property type="term" value="C:cytoplasm"/>
    <property type="evidence" value="ECO:0007669"/>
    <property type="project" value="UniProtKB-ARBA"/>
</dbReference>
<evidence type="ECO:0000256" key="2">
    <source>
        <dbReference type="ARBA" id="ARBA00022481"/>
    </source>
</evidence>
<proteinExistence type="inferred from homology"/>
<keyword evidence="2" id="KW-0488">Methylation</keyword>
<dbReference type="PANTHER" id="PTHR43804:SF7">
    <property type="entry name" value="LD18447P"/>
    <property type="match status" value="1"/>
</dbReference>
<evidence type="ECO:0000259" key="6">
    <source>
        <dbReference type="PROSITE" id="PS00745"/>
    </source>
</evidence>
<evidence type="ECO:0000256" key="5">
    <source>
        <dbReference type="SAM" id="MobiDB-lite"/>
    </source>
</evidence>
<feature type="coiled-coil region" evidence="4">
    <location>
        <begin position="42"/>
        <end position="69"/>
    </location>
</feature>
<dbReference type="InterPro" id="IPR050057">
    <property type="entry name" value="Prokaryotic/Mito_RF"/>
</dbReference>
<dbReference type="InterPro" id="IPR000352">
    <property type="entry name" value="Pep_chain_release_fac_I"/>
</dbReference>
<gene>
    <name evidence="7" type="ORF">A2370_03270</name>
</gene>
<sequence>MENIDIEKFKTNPKTVYLADYYLGLAKRLEEARSLVVDGEMAELAQAEISDLEKQLSEVASQMEEILAKDKIEAETPKGLIMEIRAGAGGDEASLFAVEMAEMYRIYAVNHGWTFDLIDESKNEIGGYKDVSFEVVGKGAYEDFRYETGVHRVQRVPATEKQGRIHTSTISVAIMPIRTFESITINPSDLEITFTRAGGAGGQNVNKVESAVRILHKPSGIVVRCQQERTQLRNKDKAMSILIAKLEAEKEEAEMRAMSTERKSQIGTGDRSEKIRTYNFPQDRVTDHRIKKSWHSLDRIMAGEIGQIIVDLKSGQVGEEGEED</sequence>
<reference evidence="7 8" key="1">
    <citation type="journal article" date="2016" name="Nat. Commun.">
        <title>Thousands of microbial genomes shed light on interconnected biogeochemical processes in an aquifer system.</title>
        <authorList>
            <person name="Anantharaman K."/>
            <person name="Brown C.T."/>
            <person name="Hug L.A."/>
            <person name="Sharon I."/>
            <person name="Castelle C.J."/>
            <person name="Probst A.J."/>
            <person name="Thomas B.C."/>
            <person name="Singh A."/>
            <person name="Wilkins M.J."/>
            <person name="Karaoz U."/>
            <person name="Brodie E.L."/>
            <person name="Williams K.H."/>
            <person name="Hubbard S.S."/>
            <person name="Banfield J.F."/>
        </authorList>
    </citation>
    <scope>NUCLEOTIDE SEQUENCE [LARGE SCALE GENOMIC DNA]</scope>
</reference>
<dbReference type="Pfam" id="PF00472">
    <property type="entry name" value="RF-1"/>
    <property type="match status" value="1"/>
</dbReference>
<comment type="similarity">
    <text evidence="1">Belongs to the prokaryotic/mitochondrial release factor family.</text>
</comment>
<comment type="caution">
    <text evidence="7">The sequence shown here is derived from an EMBL/GenBank/DDBJ whole genome shotgun (WGS) entry which is preliminary data.</text>
</comment>